<proteinExistence type="predicted"/>
<evidence type="ECO:0008006" key="3">
    <source>
        <dbReference type="Google" id="ProtNLM"/>
    </source>
</evidence>
<dbReference type="STRING" id="1330018.A0A167L246"/>
<dbReference type="EMBL" id="KV417290">
    <property type="protein sequence ID" value="KZO95253.1"/>
    <property type="molecule type" value="Genomic_DNA"/>
</dbReference>
<dbReference type="InterPro" id="IPR027417">
    <property type="entry name" value="P-loop_NTPase"/>
</dbReference>
<reference evidence="1 2" key="1">
    <citation type="journal article" date="2016" name="Mol. Biol. Evol.">
        <title>Comparative Genomics of Early-Diverging Mushroom-Forming Fungi Provides Insights into the Origins of Lignocellulose Decay Capabilities.</title>
        <authorList>
            <person name="Nagy L.G."/>
            <person name="Riley R."/>
            <person name="Tritt A."/>
            <person name="Adam C."/>
            <person name="Daum C."/>
            <person name="Floudas D."/>
            <person name="Sun H."/>
            <person name="Yadav J.S."/>
            <person name="Pangilinan J."/>
            <person name="Larsson K.H."/>
            <person name="Matsuura K."/>
            <person name="Barry K."/>
            <person name="Labutti K."/>
            <person name="Kuo R."/>
            <person name="Ohm R.A."/>
            <person name="Bhattacharya S.S."/>
            <person name="Shirouzu T."/>
            <person name="Yoshinaga Y."/>
            <person name="Martin F.M."/>
            <person name="Grigoriev I.V."/>
            <person name="Hibbett D.S."/>
        </authorList>
    </citation>
    <scope>NUCLEOTIDE SEQUENCE [LARGE SCALE GENOMIC DNA]</scope>
    <source>
        <strain evidence="1 2">TUFC12733</strain>
    </source>
</reference>
<protein>
    <recommendedName>
        <fullName evidence="3">DEAD/DEAH box helicase domain-containing protein</fullName>
    </recommendedName>
</protein>
<evidence type="ECO:0000313" key="2">
    <source>
        <dbReference type="Proteomes" id="UP000076738"/>
    </source>
</evidence>
<name>A0A167L246_CALVF</name>
<evidence type="ECO:0000313" key="1">
    <source>
        <dbReference type="EMBL" id="KZO95253.1"/>
    </source>
</evidence>
<dbReference type="PANTHER" id="PTHR24030">
    <property type="entry name" value="PROTEIN CMSS1"/>
    <property type="match status" value="1"/>
</dbReference>
<organism evidence="1 2">
    <name type="scientific">Calocera viscosa (strain TUFC12733)</name>
    <dbReference type="NCBI Taxonomy" id="1330018"/>
    <lineage>
        <taxon>Eukaryota</taxon>
        <taxon>Fungi</taxon>
        <taxon>Dikarya</taxon>
        <taxon>Basidiomycota</taxon>
        <taxon>Agaricomycotina</taxon>
        <taxon>Dacrymycetes</taxon>
        <taxon>Dacrymycetales</taxon>
        <taxon>Dacrymycetaceae</taxon>
        <taxon>Calocera</taxon>
    </lineage>
</organism>
<dbReference type="Gene3D" id="3.40.50.300">
    <property type="entry name" value="P-loop containing nucleotide triphosphate hydrolases"/>
    <property type="match status" value="1"/>
</dbReference>
<dbReference type="GO" id="GO:0030686">
    <property type="term" value="C:90S preribosome"/>
    <property type="evidence" value="ECO:0007669"/>
    <property type="project" value="TreeGrafter"/>
</dbReference>
<accession>A0A167L246</accession>
<dbReference type="AlphaFoldDB" id="A0A167L246"/>
<dbReference type="SUPFAM" id="SSF52540">
    <property type="entry name" value="P-loop containing nucleoside triphosphate hydrolases"/>
    <property type="match status" value="1"/>
</dbReference>
<dbReference type="Pfam" id="PF14617">
    <property type="entry name" value="CMS1"/>
    <property type="match status" value="1"/>
</dbReference>
<dbReference type="GO" id="GO:0005634">
    <property type="term" value="C:nucleus"/>
    <property type="evidence" value="ECO:0007669"/>
    <property type="project" value="TreeGrafter"/>
</dbReference>
<dbReference type="InterPro" id="IPR032704">
    <property type="entry name" value="Cms1"/>
</dbReference>
<dbReference type="PANTHER" id="PTHR24030:SF0">
    <property type="entry name" value="PROTEIN CMSS1"/>
    <property type="match status" value="1"/>
</dbReference>
<keyword evidence="2" id="KW-1185">Reference proteome</keyword>
<sequence length="103" mass="11316">MLGGANVARQLFAKHFKLQQHVDYLSKTRVSVAVATPGRLQQLLEQGALSLAALSHVLLDESHRDAKERTLCAVPELRTEVVALMRGALGTRIREGNVQVVVY</sequence>
<gene>
    <name evidence="1" type="ORF">CALVIDRAFT_538401</name>
</gene>
<dbReference type="Proteomes" id="UP000076738">
    <property type="component" value="Unassembled WGS sequence"/>
</dbReference>
<dbReference type="OrthoDB" id="1929311at2759"/>